<protein>
    <submittedName>
        <fullName evidence="1">DUF2058 domain-containing protein</fullName>
    </submittedName>
</protein>
<proteinExistence type="predicted"/>
<dbReference type="RefSeq" id="WP_136775144.1">
    <property type="nucleotide sequence ID" value="NZ_CP156074.1"/>
</dbReference>
<dbReference type="Proteomes" id="UP000310016">
    <property type="component" value="Unassembled WGS sequence"/>
</dbReference>
<dbReference type="EMBL" id="SUMF01000059">
    <property type="protein sequence ID" value="TJZ63585.1"/>
    <property type="molecule type" value="Genomic_DNA"/>
</dbReference>
<gene>
    <name evidence="1" type="ORF">FAZ21_19720</name>
</gene>
<evidence type="ECO:0000313" key="1">
    <source>
        <dbReference type="EMBL" id="TJZ63585.1"/>
    </source>
</evidence>
<organism evidence="1 2">
    <name type="scientific">Chitiniphilus eburneus</name>
    <dbReference type="NCBI Taxonomy" id="2571148"/>
    <lineage>
        <taxon>Bacteria</taxon>
        <taxon>Pseudomonadati</taxon>
        <taxon>Pseudomonadota</taxon>
        <taxon>Betaproteobacteria</taxon>
        <taxon>Neisseriales</taxon>
        <taxon>Chitinibacteraceae</taxon>
        <taxon>Chitiniphilus</taxon>
    </lineage>
</organism>
<comment type="caution">
    <text evidence="1">The sequence shown here is derived from an EMBL/GenBank/DDBJ whole genome shotgun (WGS) entry which is preliminary data.</text>
</comment>
<sequence>MNAADRATFRQWAARMEKGESLGGELTAWTVKDAIFNQQRFNVIQAEKAAERNKQEAEKQAVIDAQKEEERQRVLAAERDAETRSKIDAAIRQQFAVTVAGYRFEPLFGRNGVEYAREWHFALDLSNHTKRAVAGFAGLVTIYDVFNKELGTYPVRVEEDIGPLSKKKILAIMPHNKNDAGHIQMTRSSSLRVQFFFESLAFSDGQNLDIGILDEPTHRQKASY</sequence>
<reference evidence="1 2" key="1">
    <citation type="submission" date="2019-04" db="EMBL/GenBank/DDBJ databases">
        <title>Chitiniphilus eburnea sp. nov., a novel chitinolytic bacterium isolated from aquaculture sludge.</title>
        <authorList>
            <person name="Sheng M."/>
        </authorList>
    </citation>
    <scope>NUCLEOTIDE SEQUENCE [LARGE SCALE GENOMIC DNA]</scope>
    <source>
        <strain evidence="1 2">HX-2-15</strain>
    </source>
</reference>
<name>A0A4U0P7X0_9NEIS</name>
<accession>A0A4U0P7X0</accession>
<keyword evidence="2" id="KW-1185">Reference proteome</keyword>
<dbReference type="AlphaFoldDB" id="A0A4U0P7X0"/>
<dbReference type="OrthoDB" id="9181541at2"/>
<evidence type="ECO:0000313" key="2">
    <source>
        <dbReference type="Proteomes" id="UP000310016"/>
    </source>
</evidence>